<dbReference type="RefSeq" id="WP_185681565.1">
    <property type="nucleotide sequence ID" value="NZ_JACLAU010000001.1"/>
</dbReference>
<dbReference type="InterPro" id="IPR016162">
    <property type="entry name" value="Ald_DH_N"/>
</dbReference>
<evidence type="ECO:0000313" key="6">
    <source>
        <dbReference type="EMBL" id="MBC2650137.1"/>
    </source>
</evidence>
<comment type="caution">
    <text evidence="6">The sequence shown here is derived from an EMBL/GenBank/DDBJ whole genome shotgun (WGS) entry which is preliminary data.</text>
</comment>
<dbReference type="Gene3D" id="3.40.309.10">
    <property type="entry name" value="Aldehyde Dehydrogenase, Chain A, domain 2"/>
    <property type="match status" value="1"/>
</dbReference>
<evidence type="ECO:0000256" key="2">
    <source>
        <dbReference type="ARBA" id="ARBA00023002"/>
    </source>
</evidence>
<dbReference type="InterPro" id="IPR044086">
    <property type="entry name" value="LUC3-like"/>
</dbReference>
<keyword evidence="7" id="KW-1185">Reference proteome</keyword>
<proteinExistence type="inferred from homology"/>
<feature type="active site" evidence="3">
    <location>
        <position position="240"/>
    </location>
</feature>
<dbReference type="PANTHER" id="PTHR11699">
    <property type="entry name" value="ALDEHYDE DEHYDROGENASE-RELATED"/>
    <property type="match status" value="1"/>
</dbReference>
<dbReference type="GO" id="GO:0016620">
    <property type="term" value="F:oxidoreductase activity, acting on the aldehyde or oxo group of donors, NAD or NADP as acceptor"/>
    <property type="evidence" value="ECO:0007669"/>
    <property type="project" value="InterPro"/>
</dbReference>
<accession>A0A7X1KAK9</accession>
<keyword evidence="2 4" id="KW-0560">Oxidoreductase</keyword>
<dbReference type="Pfam" id="PF00171">
    <property type="entry name" value="Aldedh"/>
    <property type="match status" value="1"/>
</dbReference>
<dbReference type="FunFam" id="3.40.605.10:FF:000007">
    <property type="entry name" value="NAD/NADP-dependent betaine aldehyde dehydrogenase"/>
    <property type="match status" value="1"/>
</dbReference>
<feature type="domain" description="Aldehyde dehydrogenase" evidence="5">
    <location>
        <begin position="16"/>
        <end position="459"/>
    </location>
</feature>
<evidence type="ECO:0000256" key="3">
    <source>
        <dbReference type="PROSITE-ProRule" id="PRU10007"/>
    </source>
</evidence>
<name>A0A7X1KAK9_9SPHN</name>
<evidence type="ECO:0000259" key="5">
    <source>
        <dbReference type="Pfam" id="PF00171"/>
    </source>
</evidence>
<dbReference type="InterPro" id="IPR029510">
    <property type="entry name" value="Ald_DH_CS_GLU"/>
</dbReference>
<dbReference type="InterPro" id="IPR016161">
    <property type="entry name" value="Ald_DH/histidinol_DH"/>
</dbReference>
<comment type="similarity">
    <text evidence="1 4">Belongs to the aldehyde dehydrogenase family.</text>
</comment>
<gene>
    <name evidence="6" type="ORF">H7F49_00295</name>
</gene>
<evidence type="ECO:0000256" key="4">
    <source>
        <dbReference type="RuleBase" id="RU003345"/>
    </source>
</evidence>
<organism evidence="6 7">
    <name type="scientific">Novosphingobium aerophilum</name>
    <dbReference type="NCBI Taxonomy" id="2839843"/>
    <lineage>
        <taxon>Bacteria</taxon>
        <taxon>Pseudomonadati</taxon>
        <taxon>Pseudomonadota</taxon>
        <taxon>Alphaproteobacteria</taxon>
        <taxon>Sphingomonadales</taxon>
        <taxon>Sphingomonadaceae</taxon>
        <taxon>Novosphingobium</taxon>
    </lineage>
</organism>
<evidence type="ECO:0000313" key="7">
    <source>
        <dbReference type="Proteomes" id="UP000520156"/>
    </source>
</evidence>
<dbReference type="CDD" id="cd07106">
    <property type="entry name" value="ALDH_AldA-AAD23400"/>
    <property type="match status" value="1"/>
</dbReference>
<evidence type="ECO:0000256" key="1">
    <source>
        <dbReference type="ARBA" id="ARBA00009986"/>
    </source>
</evidence>
<dbReference type="SUPFAM" id="SSF53720">
    <property type="entry name" value="ALDH-like"/>
    <property type="match status" value="1"/>
</dbReference>
<dbReference type="PROSITE" id="PS00687">
    <property type="entry name" value="ALDEHYDE_DEHYDR_GLU"/>
    <property type="match status" value="1"/>
</dbReference>
<reference evidence="6 7" key="1">
    <citation type="submission" date="2020-08" db="EMBL/GenBank/DDBJ databases">
        <title>The genome sequence of Novosphingobium flavum 4Y4.</title>
        <authorList>
            <person name="Liu Y."/>
        </authorList>
    </citation>
    <scope>NUCLEOTIDE SEQUENCE [LARGE SCALE GENOMIC DNA]</scope>
    <source>
        <strain evidence="6 7">4Y4</strain>
    </source>
</reference>
<dbReference type="Gene3D" id="3.40.605.10">
    <property type="entry name" value="Aldehyde Dehydrogenase, Chain A, domain 1"/>
    <property type="match status" value="1"/>
</dbReference>
<sequence>MTGKMLINGALVDGAATLDVINPATGQPFITVARADQAQLEEAVAAARAAAPGWTALGYAARGVLIARLADAMAAEQDALAHLLTTEQGKPLAQAQGEVRAGIFQLRHYAAQTGEPIVLRETADCRIVEHRTPLGVVAAITPWNFPVLMVTQKIGPALITGNTVVLKPAPTTPVCALRIAELAAGIFPAGVLNVIVDANDLGGALSNHPDVAKVSFTGSTATGRKVMAAGADSLKRITLELGGNDAAIVLDDMDPREIAPKLFNGAMMNAGQVCLAIKRVYAPDAIYDELCAELARLAEAATVDDGTRQGAQIGPVQNRMQFEKLLGYLEDAEANGTVIAGGKPLDRDGYFIAPTIVRDIPDDARLVREEQFGPVLPVLRYTDVDEVIARANTGDYGLGGTVWGKDLDRAVDVAMKIDSGTVWVNKHLDLPFDIPFGGAKQSGIGREGGDEGLAAYTQGHVVNIALG</sequence>
<dbReference type="AlphaFoldDB" id="A0A7X1KAK9"/>
<dbReference type="InterPro" id="IPR015590">
    <property type="entry name" value="Aldehyde_DH_dom"/>
</dbReference>
<protein>
    <submittedName>
        <fullName evidence="6">Aldehyde dehydrogenase family protein</fullName>
    </submittedName>
</protein>
<dbReference type="EMBL" id="JACLAU010000001">
    <property type="protein sequence ID" value="MBC2650137.1"/>
    <property type="molecule type" value="Genomic_DNA"/>
</dbReference>
<dbReference type="Proteomes" id="UP000520156">
    <property type="component" value="Unassembled WGS sequence"/>
</dbReference>
<dbReference type="InterPro" id="IPR016163">
    <property type="entry name" value="Ald_DH_C"/>
</dbReference>